<reference evidence="2 3" key="1">
    <citation type="submission" date="2020-01" db="EMBL/GenBank/DDBJ databases">
        <title>Sphingomonas sp. C33 whole genome sequece.</title>
        <authorList>
            <person name="Park C."/>
        </authorList>
    </citation>
    <scope>NUCLEOTIDE SEQUENCE [LARGE SCALE GENOMIC DNA]</scope>
    <source>
        <strain evidence="2 3">C33</strain>
        <plasmid evidence="3">pc33</plasmid>
    </source>
</reference>
<dbReference type="Proteomes" id="UP000464468">
    <property type="component" value="Plasmid pC33"/>
</dbReference>
<evidence type="ECO:0000313" key="2">
    <source>
        <dbReference type="EMBL" id="QHL92004.1"/>
    </source>
</evidence>
<evidence type="ECO:0000313" key="3">
    <source>
        <dbReference type="Proteomes" id="UP000464468"/>
    </source>
</evidence>
<keyword evidence="1" id="KW-0732">Signal</keyword>
<dbReference type="KEGG" id="schy:GVO57_13990"/>
<keyword evidence="2" id="KW-0614">Plasmid</keyword>
<protein>
    <recommendedName>
        <fullName evidence="4">DUF3142 domain-containing protein</fullName>
    </recommendedName>
</protein>
<keyword evidence="3" id="KW-1185">Reference proteome</keyword>
<organism evidence="2 3">
    <name type="scientific">Sphingomonas changnyeongensis</name>
    <dbReference type="NCBI Taxonomy" id="2698679"/>
    <lineage>
        <taxon>Bacteria</taxon>
        <taxon>Pseudomonadati</taxon>
        <taxon>Pseudomonadota</taxon>
        <taxon>Alphaproteobacteria</taxon>
        <taxon>Sphingomonadales</taxon>
        <taxon>Sphingomonadaceae</taxon>
        <taxon>Sphingomonas</taxon>
    </lineage>
</organism>
<dbReference type="PROSITE" id="PS51257">
    <property type="entry name" value="PROKAR_LIPOPROTEIN"/>
    <property type="match status" value="1"/>
</dbReference>
<dbReference type="AlphaFoldDB" id="A0A7Z2NYZ5"/>
<feature type="signal peptide" evidence="1">
    <location>
        <begin position="1"/>
        <end position="20"/>
    </location>
</feature>
<feature type="chain" id="PRO_5030965881" description="DUF3142 domain-containing protein" evidence="1">
    <location>
        <begin position="21"/>
        <end position="241"/>
    </location>
</feature>
<accession>A0A7Z2NYZ5</accession>
<geneLocation type="plasmid" evidence="3">
    <name>pc33</name>
</geneLocation>
<name>A0A7Z2NYZ5_9SPHN</name>
<dbReference type="RefSeq" id="WP_160594038.1">
    <property type="nucleotide sequence ID" value="NZ_CP047896.1"/>
</dbReference>
<sequence>MRCHLLLPLLALAACQPAAPAPEVVVWAWERPEDLRFLPKDAEIAVQTGFIDLAGDNFLARGRRFPLRADRPPTTAVVHIQIDDSMPLRWTPALRARVSAAVLHFARIVPAPRVQIDFEVRQSQRQVLIDVLHDVRAGLPRTVLLSMTAIASWCQEDWLGALPVDEIVPMLFRMGRGGAALRARIEGGGDFAEPACRKALAVSSDAPIARAPPGRRIYMFAPQSWTPSTFDAVRKRVEQWR</sequence>
<evidence type="ECO:0000256" key="1">
    <source>
        <dbReference type="SAM" id="SignalP"/>
    </source>
</evidence>
<gene>
    <name evidence="2" type="ORF">GVO57_13990</name>
</gene>
<proteinExistence type="predicted"/>
<dbReference type="EMBL" id="CP047896">
    <property type="protein sequence ID" value="QHL92004.1"/>
    <property type="molecule type" value="Genomic_DNA"/>
</dbReference>
<evidence type="ECO:0008006" key="4">
    <source>
        <dbReference type="Google" id="ProtNLM"/>
    </source>
</evidence>